<feature type="repeat" description="WD" evidence="9">
    <location>
        <begin position="386"/>
        <end position="418"/>
    </location>
</feature>
<dbReference type="SMART" id="SM00320">
    <property type="entry name" value="WD40"/>
    <property type="match status" value="7"/>
</dbReference>
<organism evidence="12 13">
    <name type="scientific">Kockovaella imperatae</name>
    <dbReference type="NCBI Taxonomy" id="4999"/>
    <lineage>
        <taxon>Eukaryota</taxon>
        <taxon>Fungi</taxon>
        <taxon>Dikarya</taxon>
        <taxon>Basidiomycota</taxon>
        <taxon>Agaricomycotina</taxon>
        <taxon>Tremellomycetes</taxon>
        <taxon>Tremellales</taxon>
        <taxon>Cuniculitremaceae</taxon>
        <taxon>Kockovaella</taxon>
    </lineage>
</organism>
<evidence type="ECO:0000256" key="6">
    <source>
        <dbReference type="ARBA" id="ARBA00023128"/>
    </source>
</evidence>
<feature type="region of interest" description="Disordered" evidence="11">
    <location>
        <begin position="185"/>
        <end position="215"/>
    </location>
</feature>
<dbReference type="GO" id="GO:0000266">
    <property type="term" value="P:mitochondrial fission"/>
    <property type="evidence" value="ECO:0007669"/>
    <property type="project" value="TreeGrafter"/>
</dbReference>
<comment type="similarity">
    <text evidence="8">Belongs to the WD repeat MDV1/CAF4 family.</text>
</comment>
<gene>
    <name evidence="12" type="ORF">BD324DRAFT_634310</name>
</gene>
<evidence type="ECO:0000256" key="7">
    <source>
        <dbReference type="ARBA" id="ARBA00023136"/>
    </source>
</evidence>
<comment type="subcellular location">
    <subcellularLocation>
        <location evidence="1">Mitochondrion outer membrane</location>
        <topology evidence="1">Peripheral membrane protein</topology>
        <orientation evidence="1">Cytoplasmic side</orientation>
    </subcellularLocation>
</comment>
<keyword evidence="4" id="KW-1000">Mitochondrion outer membrane</keyword>
<evidence type="ECO:0000256" key="4">
    <source>
        <dbReference type="ARBA" id="ARBA00022787"/>
    </source>
</evidence>
<dbReference type="GeneID" id="33558521"/>
<dbReference type="PROSITE" id="PS50294">
    <property type="entry name" value="WD_REPEATS_REGION"/>
    <property type="match status" value="5"/>
</dbReference>
<dbReference type="PRINTS" id="PR00320">
    <property type="entry name" value="GPROTEINBRPT"/>
</dbReference>
<evidence type="ECO:0000256" key="9">
    <source>
        <dbReference type="PROSITE-ProRule" id="PRU00221"/>
    </source>
</evidence>
<name>A0A1Y1U9C8_9TREE</name>
<evidence type="ECO:0000256" key="10">
    <source>
        <dbReference type="SAM" id="Coils"/>
    </source>
</evidence>
<feature type="repeat" description="WD" evidence="9">
    <location>
        <begin position="483"/>
        <end position="522"/>
    </location>
</feature>
<dbReference type="Proteomes" id="UP000193218">
    <property type="component" value="Unassembled WGS sequence"/>
</dbReference>
<dbReference type="InterPro" id="IPR019775">
    <property type="entry name" value="WD40_repeat_CS"/>
</dbReference>
<dbReference type="PROSITE" id="PS00678">
    <property type="entry name" value="WD_REPEATS_1"/>
    <property type="match status" value="4"/>
</dbReference>
<feature type="repeat" description="WD" evidence="9">
    <location>
        <begin position="344"/>
        <end position="385"/>
    </location>
</feature>
<keyword evidence="5 10" id="KW-0175">Coiled coil</keyword>
<dbReference type="RefSeq" id="XP_021868883.1">
    <property type="nucleotide sequence ID" value="XM_022016712.1"/>
</dbReference>
<evidence type="ECO:0000256" key="5">
    <source>
        <dbReference type="ARBA" id="ARBA00023054"/>
    </source>
</evidence>
<dbReference type="InterPro" id="IPR020472">
    <property type="entry name" value="WD40_PAC1"/>
</dbReference>
<dbReference type="InterPro" id="IPR001680">
    <property type="entry name" value="WD40_rpt"/>
</dbReference>
<evidence type="ECO:0000256" key="8">
    <source>
        <dbReference type="ARBA" id="ARBA00038415"/>
    </source>
</evidence>
<feature type="repeat" description="WD" evidence="9">
    <location>
        <begin position="714"/>
        <end position="745"/>
    </location>
</feature>
<sequence length="745" mass="82584">MASDSHKGRHRPIKEALEPISNPYMSTLNDTLHIAKEVVMGSLQSDYRRSESVRILSDLAPSLMQPRIMAAAQNSSSARGVVTAPPPRPNALLRLPTSFPAGLTGIPPRATSNSLAILEAVDQLTQMSLDRSIGQEEHPSLIRGFRATVPSSELPKQRRRLIRGGMVDADLGLGSEKMGLKRLGDRARGLLTDGADDTPEPSRRRRRRHRRGGSFGRQSLKWEDLVKQADEIALDKENLHVRTSLIHSEINEVSAKIDTLEEIRRRLEASLLRLQEERLELDDELEGVQELLSDPNVMRDAKTISAIEHQENGTPVRSSRRRKGPAFLPSEHDELPPNVAFMTMRAHEGSVTALDFNEPYGLLVTGGDDGKAKVWDLCDGTQIGELRGHFGAVKALQVEDTLCLTGGTDGNIKLWDLRIVEEYEERRQKFANDVPASPLKPIKEIDAEDEGEFWDEGPSQFSITSNLTTLSQVEDEGPCVRTLEGHSKAVTALYYEDRVLVTGSQDKTIRVWSVETGRCEMTMDLLSVMSNPPDLQQVQTKPGLYRSSTSFGANHYDDLLPSPSLIGLSGASLLSAATSQTFSVPTPVYSDGSWRQYEEFVSGLQSWGYALVSGSGDGAVRMWDLRSGQAHRTLLAHSAPVTCLQFDENHIISGSLDRTMRIWDIRTGTVIETHRYEFPVTSLGFDSRRVLACTGEPGIELYNRTSHKHQRLTTNGHTSPAERLRFSDRYLVSGDRGGSIKAWAL</sequence>
<dbReference type="OrthoDB" id="496at2759"/>
<accession>A0A1Y1U9C8</accession>
<dbReference type="FunCoup" id="A0A1Y1U9C8">
    <property type="interactions" value="130"/>
</dbReference>
<evidence type="ECO:0000313" key="13">
    <source>
        <dbReference type="Proteomes" id="UP000193218"/>
    </source>
</evidence>
<dbReference type="Pfam" id="PF00400">
    <property type="entry name" value="WD40"/>
    <property type="match status" value="4"/>
</dbReference>
<dbReference type="CDD" id="cd00200">
    <property type="entry name" value="WD40"/>
    <property type="match status" value="1"/>
</dbReference>
<comment type="caution">
    <text evidence="12">The sequence shown here is derived from an EMBL/GenBank/DDBJ whole genome shotgun (WGS) entry which is preliminary data.</text>
</comment>
<dbReference type="InterPro" id="IPR036322">
    <property type="entry name" value="WD40_repeat_dom_sf"/>
</dbReference>
<dbReference type="EMBL" id="NBSH01000013">
    <property type="protein sequence ID" value="ORX34641.1"/>
    <property type="molecule type" value="Genomic_DNA"/>
</dbReference>
<keyword evidence="6" id="KW-0496">Mitochondrion</keyword>
<dbReference type="GO" id="GO:0016559">
    <property type="term" value="P:peroxisome fission"/>
    <property type="evidence" value="ECO:0007669"/>
    <property type="project" value="TreeGrafter"/>
</dbReference>
<evidence type="ECO:0000313" key="12">
    <source>
        <dbReference type="EMBL" id="ORX34641.1"/>
    </source>
</evidence>
<dbReference type="InterPro" id="IPR015943">
    <property type="entry name" value="WD40/YVTN_repeat-like_dom_sf"/>
</dbReference>
<reference evidence="12 13" key="1">
    <citation type="submission" date="2017-03" db="EMBL/GenBank/DDBJ databases">
        <title>Widespread Adenine N6-methylation of Active Genes in Fungi.</title>
        <authorList>
            <consortium name="DOE Joint Genome Institute"/>
            <person name="Mondo S.J."/>
            <person name="Dannebaum R.O."/>
            <person name="Kuo R.C."/>
            <person name="Louie K.B."/>
            <person name="Bewick A.J."/>
            <person name="Labutti K."/>
            <person name="Haridas S."/>
            <person name="Kuo A."/>
            <person name="Salamov A."/>
            <person name="Ahrendt S.R."/>
            <person name="Lau R."/>
            <person name="Bowen B.P."/>
            <person name="Lipzen A."/>
            <person name="Sullivan W."/>
            <person name="Andreopoulos W.B."/>
            <person name="Clum A."/>
            <person name="Lindquist E."/>
            <person name="Daum C."/>
            <person name="Northen T.R."/>
            <person name="Ramamoorthy G."/>
            <person name="Schmitz R.J."/>
            <person name="Gryganskyi A."/>
            <person name="Culley D."/>
            <person name="Magnuson J."/>
            <person name="James T.Y."/>
            <person name="O'Malley M.A."/>
            <person name="Stajich J.E."/>
            <person name="Spatafora J.W."/>
            <person name="Visel A."/>
            <person name="Grigoriev I.V."/>
        </authorList>
    </citation>
    <scope>NUCLEOTIDE SEQUENCE [LARGE SCALE GENOMIC DNA]</scope>
    <source>
        <strain evidence="12 13">NRRL Y-17943</strain>
    </source>
</reference>
<dbReference type="GO" id="GO:0005741">
    <property type="term" value="C:mitochondrial outer membrane"/>
    <property type="evidence" value="ECO:0007669"/>
    <property type="project" value="UniProtKB-SubCell"/>
</dbReference>
<evidence type="ECO:0000256" key="1">
    <source>
        <dbReference type="ARBA" id="ARBA00004570"/>
    </source>
</evidence>
<feature type="repeat" description="WD" evidence="9">
    <location>
        <begin position="634"/>
        <end position="673"/>
    </location>
</feature>
<feature type="region of interest" description="Disordered" evidence="11">
    <location>
        <begin position="310"/>
        <end position="334"/>
    </location>
</feature>
<proteinExistence type="inferred from homology"/>
<keyword evidence="2 9" id="KW-0853">WD repeat</keyword>
<dbReference type="InParanoid" id="A0A1Y1U9C8"/>
<dbReference type="PROSITE" id="PS50082">
    <property type="entry name" value="WD_REPEATS_2"/>
    <property type="match status" value="6"/>
</dbReference>
<feature type="coiled-coil region" evidence="10">
    <location>
        <begin position="250"/>
        <end position="291"/>
    </location>
</feature>
<feature type="compositionally biased region" description="Basic residues" evidence="11">
    <location>
        <begin position="203"/>
        <end position="212"/>
    </location>
</feature>
<feature type="repeat" description="WD" evidence="9">
    <location>
        <begin position="611"/>
        <end position="633"/>
    </location>
</feature>
<dbReference type="PANTHER" id="PTHR19855">
    <property type="entry name" value="WD40 REPEAT PROTEIN 12, 37"/>
    <property type="match status" value="1"/>
</dbReference>
<evidence type="ECO:0000256" key="3">
    <source>
        <dbReference type="ARBA" id="ARBA00022737"/>
    </source>
</evidence>
<dbReference type="Gene3D" id="2.130.10.10">
    <property type="entry name" value="YVTN repeat-like/Quinoprotein amine dehydrogenase"/>
    <property type="match status" value="2"/>
</dbReference>
<dbReference type="SUPFAM" id="SSF50978">
    <property type="entry name" value="WD40 repeat-like"/>
    <property type="match status" value="1"/>
</dbReference>
<evidence type="ECO:0000256" key="11">
    <source>
        <dbReference type="SAM" id="MobiDB-lite"/>
    </source>
</evidence>
<dbReference type="STRING" id="4999.A0A1Y1U9C8"/>
<evidence type="ECO:0000256" key="2">
    <source>
        <dbReference type="ARBA" id="ARBA00022574"/>
    </source>
</evidence>
<dbReference type="PANTHER" id="PTHR19855:SF28">
    <property type="entry name" value="CCR4-ASSOCIATED FACTOR 4"/>
    <property type="match status" value="1"/>
</dbReference>
<keyword evidence="7" id="KW-0472">Membrane</keyword>
<dbReference type="AlphaFoldDB" id="A0A1Y1U9C8"/>
<keyword evidence="13" id="KW-1185">Reference proteome</keyword>
<keyword evidence="3" id="KW-0677">Repeat</keyword>
<protein>
    <submittedName>
        <fullName evidence="12">WD40-repeat-containing domain protein</fullName>
    </submittedName>
</protein>
<dbReference type="Gene3D" id="6.10.280.220">
    <property type="match status" value="1"/>
</dbReference>